<dbReference type="AlphaFoldDB" id="A0A1A8YTL9"/>
<dbReference type="Proteomes" id="UP000078555">
    <property type="component" value="Unassembled WGS sequence"/>
</dbReference>
<dbReference type="Proteomes" id="UP000078550">
    <property type="component" value="Unassembled WGS sequence"/>
</dbReference>
<name>A0A1A8YTL9_PLAOA</name>
<evidence type="ECO:0000313" key="2">
    <source>
        <dbReference type="EMBL" id="SBT35427.1"/>
    </source>
</evidence>
<accession>A0A1A8YTL9</accession>
<keyword evidence="4" id="KW-1185">Reference proteome</keyword>
<dbReference type="EMBL" id="FLRD01000078">
    <property type="protein sequence ID" value="SBT35000.1"/>
    <property type="molecule type" value="Genomic_DNA"/>
</dbReference>
<evidence type="ECO:0000313" key="3">
    <source>
        <dbReference type="Proteomes" id="UP000078550"/>
    </source>
</evidence>
<sequence length="115" mass="13766">MNVRVFIHPYVANGYKLSHRTWPLFPYIPLFQNFTFEQSYISAYFLFSSCATALSIPRQTPWSLVSPKTLAPHLNDMYIYRKHNYFEVQLSYARNRWILLRCGKQPRGVEGMRRR</sequence>
<proteinExistence type="predicted"/>
<protein>
    <submittedName>
        <fullName evidence="1">Uncharacterized protein</fullName>
    </submittedName>
</protein>
<dbReference type="EMBL" id="FLRE01000101">
    <property type="protein sequence ID" value="SBT35427.1"/>
    <property type="molecule type" value="Genomic_DNA"/>
</dbReference>
<reference evidence="1" key="2">
    <citation type="submission" date="2016-05" db="EMBL/GenBank/DDBJ databases">
        <authorList>
            <person name="Lavstsen T."/>
            <person name="Jespersen J.S."/>
        </authorList>
    </citation>
    <scope>NUCLEOTIDE SEQUENCE [LARGE SCALE GENOMIC DNA]</scope>
</reference>
<evidence type="ECO:0000313" key="1">
    <source>
        <dbReference type="EMBL" id="SBT35000.1"/>
    </source>
</evidence>
<gene>
    <name evidence="1" type="ORF">POVWA1_025150</name>
    <name evidence="2" type="ORF">POVWA2_024990</name>
</gene>
<organism evidence="1 4">
    <name type="scientific">Plasmodium ovale wallikeri</name>
    <dbReference type="NCBI Taxonomy" id="864142"/>
    <lineage>
        <taxon>Eukaryota</taxon>
        <taxon>Sar</taxon>
        <taxon>Alveolata</taxon>
        <taxon>Apicomplexa</taxon>
        <taxon>Aconoidasida</taxon>
        <taxon>Haemosporida</taxon>
        <taxon>Plasmodiidae</taxon>
        <taxon>Plasmodium</taxon>
        <taxon>Plasmodium (Plasmodium)</taxon>
    </lineage>
</organism>
<reference evidence="3 4" key="1">
    <citation type="submission" date="2016-05" db="EMBL/GenBank/DDBJ databases">
        <authorList>
            <person name="Naeem Raeece"/>
        </authorList>
    </citation>
    <scope>NUCLEOTIDE SEQUENCE [LARGE SCALE GENOMIC DNA]</scope>
</reference>
<evidence type="ECO:0000313" key="4">
    <source>
        <dbReference type="Proteomes" id="UP000078555"/>
    </source>
</evidence>